<sequence length="382" mass="44828">MFRKHKFRVLFAISNLTYGGIQTQTLSLAKEMQKKGAKIYFLWTTKAEKEFVENELLKNNFKIIDGRYIENNSLQKYSWTLYRYVPLVRTIFLLRRYNINYILPYQTRLSYFFGAIHKYTGAKKTVFHIRNTVLENYPKKNWHLQQALENKLTIISNSEHARIKFKNVYGELYDLNIQTVYNGINVRAIDKSINWKKHFGVESSEFVGSVIANFFKEKDFITIFKAWKCFIETSKSNSCLLIAGDEGTEGMRNYYKNQIKELRLENHVKFLGRTPLNIELLSITNCNILSTINEGLPNTAIETLAMGKPLLATDIDGVREVVGEGYPIPLFPVGNYKELTNRLLKIFNNEYNLEQVKEYSWRRSEKFSVEELIENYSRILEL</sequence>
<dbReference type="InterPro" id="IPR001296">
    <property type="entry name" value="Glyco_trans_1"/>
</dbReference>
<comment type="caution">
    <text evidence="3">The sequence shown here is derived from an EMBL/GenBank/DDBJ whole genome shotgun (WGS) entry which is preliminary data.</text>
</comment>
<evidence type="ECO:0000313" key="4">
    <source>
        <dbReference type="Proteomes" id="UP001139462"/>
    </source>
</evidence>
<keyword evidence="3" id="KW-0808">Transferase</keyword>
<evidence type="ECO:0000259" key="1">
    <source>
        <dbReference type="Pfam" id="PF00534"/>
    </source>
</evidence>
<dbReference type="EC" id="2.4.-.-" evidence="3"/>
<dbReference type="GO" id="GO:0016757">
    <property type="term" value="F:glycosyltransferase activity"/>
    <property type="evidence" value="ECO:0007669"/>
    <property type="project" value="UniProtKB-KW"/>
</dbReference>
<dbReference type="RefSeq" id="WP_237609156.1">
    <property type="nucleotide sequence ID" value="NZ_JAIRBB010000019.1"/>
</dbReference>
<dbReference type="Proteomes" id="UP001139462">
    <property type="component" value="Unassembled WGS sequence"/>
</dbReference>
<dbReference type="PANTHER" id="PTHR12526:SF630">
    <property type="entry name" value="GLYCOSYLTRANSFERASE"/>
    <property type="match status" value="1"/>
</dbReference>
<keyword evidence="3" id="KW-0328">Glycosyltransferase</keyword>
<evidence type="ECO:0000313" key="3">
    <source>
        <dbReference type="EMBL" id="MCG2432089.1"/>
    </source>
</evidence>
<reference evidence="3" key="1">
    <citation type="submission" date="2021-09" db="EMBL/GenBank/DDBJ databases">
        <title>Genome of Aequorivita sp. strain F64183.</title>
        <authorList>
            <person name="Wang Y."/>
        </authorList>
    </citation>
    <scope>NUCLEOTIDE SEQUENCE</scope>
    <source>
        <strain evidence="3">F64183</strain>
    </source>
</reference>
<name>A0A9X1U4R4_9FLAO</name>
<feature type="domain" description="Glycosyltransferase subfamily 4-like N-terminal" evidence="2">
    <location>
        <begin position="18"/>
        <end position="186"/>
    </location>
</feature>
<dbReference type="SUPFAM" id="SSF53756">
    <property type="entry name" value="UDP-Glycosyltransferase/glycogen phosphorylase"/>
    <property type="match status" value="1"/>
</dbReference>
<dbReference type="InterPro" id="IPR028098">
    <property type="entry name" value="Glyco_trans_4-like_N"/>
</dbReference>
<dbReference type="AlphaFoldDB" id="A0A9X1U4R4"/>
<evidence type="ECO:0000259" key="2">
    <source>
        <dbReference type="Pfam" id="PF13439"/>
    </source>
</evidence>
<dbReference type="EMBL" id="JAIRBB010000019">
    <property type="protein sequence ID" value="MCG2432089.1"/>
    <property type="molecule type" value="Genomic_DNA"/>
</dbReference>
<feature type="domain" description="Glycosyl transferase family 1" evidence="1">
    <location>
        <begin position="202"/>
        <end position="359"/>
    </location>
</feature>
<keyword evidence="4" id="KW-1185">Reference proteome</keyword>
<dbReference type="Pfam" id="PF13439">
    <property type="entry name" value="Glyco_transf_4"/>
    <property type="match status" value="1"/>
</dbReference>
<accession>A0A9X1U4R4</accession>
<dbReference type="PANTHER" id="PTHR12526">
    <property type="entry name" value="GLYCOSYLTRANSFERASE"/>
    <property type="match status" value="1"/>
</dbReference>
<organism evidence="3 4">
    <name type="scientific">Aequorivita xiaoshiensis</name>
    <dbReference type="NCBI Taxonomy" id="2874476"/>
    <lineage>
        <taxon>Bacteria</taxon>
        <taxon>Pseudomonadati</taxon>
        <taxon>Bacteroidota</taxon>
        <taxon>Flavobacteriia</taxon>
        <taxon>Flavobacteriales</taxon>
        <taxon>Flavobacteriaceae</taxon>
        <taxon>Aequorivita</taxon>
    </lineage>
</organism>
<gene>
    <name evidence="3" type="ORF">K8344_13260</name>
</gene>
<dbReference type="Gene3D" id="3.40.50.2000">
    <property type="entry name" value="Glycogen Phosphorylase B"/>
    <property type="match status" value="2"/>
</dbReference>
<dbReference type="Pfam" id="PF00534">
    <property type="entry name" value="Glycos_transf_1"/>
    <property type="match status" value="1"/>
</dbReference>
<proteinExistence type="predicted"/>
<protein>
    <submittedName>
        <fullName evidence="3">Glycosyltransferase</fullName>
        <ecNumber evidence="3">2.4.-.-</ecNumber>
    </submittedName>
</protein>